<dbReference type="InterPro" id="IPR001932">
    <property type="entry name" value="PPM-type_phosphatase-like_dom"/>
</dbReference>
<keyword evidence="3" id="KW-1133">Transmembrane helix</keyword>
<keyword evidence="1" id="KW-0378">Hydrolase</keyword>
<evidence type="ECO:0000313" key="5">
    <source>
        <dbReference type="EMBL" id="MBF9071121.1"/>
    </source>
</evidence>
<feature type="domain" description="PPM-type phosphatase" evidence="4">
    <location>
        <begin position="141"/>
        <end position="428"/>
    </location>
</feature>
<proteinExistence type="predicted"/>
<evidence type="ECO:0000256" key="1">
    <source>
        <dbReference type="ARBA" id="ARBA00022801"/>
    </source>
</evidence>
<evidence type="ECO:0000259" key="4">
    <source>
        <dbReference type="SMART" id="SM00331"/>
    </source>
</evidence>
<dbReference type="PANTHER" id="PTHR43156:SF2">
    <property type="entry name" value="STAGE II SPORULATION PROTEIN E"/>
    <property type="match status" value="1"/>
</dbReference>
<dbReference type="Pfam" id="PF07228">
    <property type="entry name" value="SpoIIE"/>
    <property type="match status" value="2"/>
</dbReference>
<dbReference type="InterPro" id="IPR052016">
    <property type="entry name" value="Bact_Sigma-Reg"/>
</dbReference>
<dbReference type="PANTHER" id="PTHR43156">
    <property type="entry name" value="STAGE II SPORULATION PROTEIN E-RELATED"/>
    <property type="match status" value="1"/>
</dbReference>
<name>A0A931FGR0_9ACTN</name>
<keyword evidence="3" id="KW-0812">Transmembrane</keyword>
<organism evidence="5 6">
    <name type="scientific">Streptacidiphilus fuscans</name>
    <dbReference type="NCBI Taxonomy" id="2789292"/>
    <lineage>
        <taxon>Bacteria</taxon>
        <taxon>Bacillati</taxon>
        <taxon>Actinomycetota</taxon>
        <taxon>Actinomycetes</taxon>
        <taxon>Kitasatosporales</taxon>
        <taxon>Streptomycetaceae</taxon>
        <taxon>Streptacidiphilus</taxon>
    </lineage>
</organism>
<dbReference type="Proteomes" id="UP000657385">
    <property type="component" value="Unassembled WGS sequence"/>
</dbReference>
<dbReference type="SUPFAM" id="SSF81606">
    <property type="entry name" value="PP2C-like"/>
    <property type="match status" value="1"/>
</dbReference>
<dbReference type="AlphaFoldDB" id="A0A931FGR0"/>
<sequence>MRQRGVSGASGGRSSRLLLLLPLALMALIAASDIIAPADIHLGPLLVVAPAITASFAGARATAAIGALAVAALVAIGIARDAITTENLQVQIASLFAISVFIVIFVRVRERRASELERVRSVSEAAQRVLLRPLPTRAGPLRIASAYHAASADAHVGGDLYASARTQEGTRLVIGDVRGKGLETLGDAAVLLGAFHAAAHRQAPLPELAASLEDSVSWGLAELAHSQARVDRRASSESGIRSDEKEDTDPGGRAGGFAYSANYGNDSDGSGGDSDYDDADEEEDAEGDVGERFVTAAIVDILDQRPLLHLINCGHPPPLLLHRGGVRLLEVDDKNPPLGLGLNLPGLGGFAQSEFPFEPGDVLLLYTDGLIEARDSHGRFYPLLPRAQALAVHAGQNPDSLLRLLSDDVQRHVGGPLQDDTAMIAILRRA</sequence>
<accession>A0A931FGR0</accession>
<comment type="caution">
    <text evidence="5">The sequence shown here is derived from an EMBL/GenBank/DDBJ whole genome shotgun (WGS) entry which is preliminary data.</text>
</comment>
<dbReference type="Gene3D" id="3.60.40.10">
    <property type="entry name" value="PPM-type phosphatase domain"/>
    <property type="match status" value="2"/>
</dbReference>
<dbReference type="RefSeq" id="WP_196196266.1">
    <property type="nucleotide sequence ID" value="NZ_JADPRT010000010.1"/>
</dbReference>
<protein>
    <submittedName>
        <fullName evidence="5">Serine/threonine-protein phosphatase</fullName>
    </submittedName>
</protein>
<dbReference type="EMBL" id="JADPRT010000010">
    <property type="protein sequence ID" value="MBF9071121.1"/>
    <property type="molecule type" value="Genomic_DNA"/>
</dbReference>
<evidence type="ECO:0000256" key="3">
    <source>
        <dbReference type="SAM" id="Phobius"/>
    </source>
</evidence>
<dbReference type="InterPro" id="IPR036457">
    <property type="entry name" value="PPM-type-like_dom_sf"/>
</dbReference>
<reference evidence="5" key="1">
    <citation type="submission" date="2020-11" db="EMBL/GenBank/DDBJ databases">
        <title>Isolation and identification of active actinomycetes.</title>
        <authorList>
            <person name="Yu B."/>
        </authorList>
    </citation>
    <scope>NUCLEOTIDE SEQUENCE</scope>
    <source>
        <strain evidence="5">NEAU-YB345</strain>
    </source>
</reference>
<feature type="transmembrane region" description="Helical" evidence="3">
    <location>
        <begin position="89"/>
        <end position="108"/>
    </location>
</feature>
<dbReference type="SMART" id="SM00331">
    <property type="entry name" value="PP2C_SIG"/>
    <property type="match status" value="1"/>
</dbReference>
<keyword evidence="3" id="KW-0472">Membrane</keyword>
<feature type="region of interest" description="Disordered" evidence="2">
    <location>
        <begin position="229"/>
        <end position="289"/>
    </location>
</feature>
<evidence type="ECO:0000313" key="6">
    <source>
        <dbReference type="Proteomes" id="UP000657385"/>
    </source>
</evidence>
<keyword evidence="6" id="KW-1185">Reference proteome</keyword>
<dbReference type="GO" id="GO:0016791">
    <property type="term" value="F:phosphatase activity"/>
    <property type="evidence" value="ECO:0007669"/>
    <property type="project" value="TreeGrafter"/>
</dbReference>
<feature type="compositionally biased region" description="Basic and acidic residues" evidence="2">
    <location>
        <begin position="229"/>
        <end position="250"/>
    </location>
</feature>
<evidence type="ECO:0000256" key="2">
    <source>
        <dbReference type="SAM" id="MobiDB-lite"/>
    </source>
</evidence>
<feature type="compositionally biased region" description="Acidic residues" evidence="2">
    <location>
        <begin position="274"/>
        <end position="288"/>
    </location>
</feature>
<feature type="transmembrane region" description="Helical" evidence="3">
    <location>
        <begin position="64"/>
        <end position="83"/>
    </location>
</feature>
<gene>
    <name evidence="5" type="ORF">I2501_24175</name>
</gene>